<dbReference type="GeneID" id="27716837"/>
<feature type="compositionally biased region" description="Low complexity" evidence="1">
    <location>
        <begin position="22"/>
        <end position="38"/>
    </location>
</feature>
<proteinExistence type="predicted"/>
<dbReference type="STRING" id="1442371.A0A0D2I7R1"/>
<feature type="compositionally biased region" description="Polar residues" evidence="1">
    <location>
        <begin position="603"/>
        <end position="616"/>
    </location>
</feature>
<dbReference type="RefSeq" id="XP_016627359.1">
    <property type="nucleotide sequence ID" value="XM_016781581.1"/>
</dbReference>
<dbReference type="Proteomes" id="UP000053411">
    <property type="component" value="Unassembled WGS sequence"/>
</dbReference>
<protein>
    <submittedName>
        <fullName evidence="2">Uncharacterized protein</fullName>
    </submittedName>
</protein>
<name>A0A0D2I7R1_9EURO</name>
<feature type="region of interest" description="Disordered" evidence="1">
    <location>
        <begin position="169"/>
        <end position="220"/>
    </location>
</feature>
<keyword evidence="3" id="KW-1185">Reference proteome</keyword>
<feature type="compositionally biased region" description="Low complexity" evidence="1">
    <location>
        <begin position="64"/>
        <end position="75"/>
    </location>
</feature>
<feature type="compositionally biased region" description="Polar residues" evidence="1">
    <location>
        <begin position="1"/>
        <end position="12"/>
    </location>
</feature>
<feature type="region of interest" description="Disordered" evidence="1">
    <location>
        <begin position="448"/>
        <end position="481"/>
    </location>
</feature>
<feature type="compositionally biased region" description="Polar residues" evidence="1">
    <location>
        <begin position="448"/>
        <end position="458"/>
    </location>
</feature>
<organism evidence="2 3">
    <name type="scientific">Fonsecaea multimorphosa CBS 102226</name>
    <dbReference type="NCBI Taxonomy" id="1442371"/>
    <lineage>
        <taxon>Eukaryota</taxon>
        <taxon>Fungi</taxon>
        <taxon>Dikarya</taxon>
        <taxon>Ascomycota</taxon>
        <taxon>Pezizomycotina</taxon>
        <taxon>Eurotiomycetes</taxon>
        <taxon>Chaetothyriomycetidae</taxon>
        <taxon>Chaetothyriales</taxon>
        <taxon>Herpotrichiellaceae</taxon>
        <taxon>Fonsecaea</taxon>
    </lineage>
</organism>
<feature type="region of interest" description="Disordered" evidence="1">
    <location>
        <begin position="1"/>
        <end position="149"/>
    </location>
</feature>
<gene>
    <name evidence="2" type="ORF">Z520_11091</name>
</gene>
<dbReference type="OrthoDB" id="5369448at2759"/>
<sequence length="649" mass="71009">MARPLSPTTSSLDEPAEVCAFQQSSPLSLRRQPSSSSSPSPPAPPLTDISQTHDYNFSGAVYDESTSNSESESISQPDHGYEDGIEDADQRVFSGCSSISSIPTTVSQPLYSRQEQYAPRTPSKRDSHGFYSSERSGGPRPATTSPGNLREYHSAFRHASSVKALQMKDEAMSETHSVIRHHRRTGSQMSSYSQRSLFSVRTSPTKRSSRSHTTSPLKDGANLKKEFPLILLHCTLLPPNQRFQPSSQDSADLSELLPEEYKQRWLALRNRLADVEISSRGVLIPHPRDDYGLLEERLLESLELEKPRIRHNHYFNAGGSSVDSGFESGSLTEEETELDGLGYCRCPDCGGHLHSDQTSRRWDVKIFAANGLMRAGAWAAAWQEMEKVDVEINVCLPEGICQELEAKLAFADEVQAEIGHLDSKNSPADCEMANSREQEVYGDFGRLQSETDTSNFGQQPLMESKQVHPPPSPRPFEQDAQAPPAVWSGRFSKESRNLLVGVLSFLVLLFALAGRQGGSQKEPPVRTLQLTTELTEIVTSTVTTTSIAISTATVTASVDTLPPYACSLPERADDPVVETIENLADQPASATDLSKPPLDPTQGAKSDTSTVAQQSAELEDSERGSTLASEEEGPDPSLLQGLDSADMLR</sequence>
<reference evidence="2 3" key="1">
    <citation type="submission" date="2015-01" db="EMBL/GenBank/DDBJ databases">
        <title>The Genome Sequence of Fonsecaea multimorphosa CBS 102226.</title>
        <authorList>
            <consortium name="The Broad Institute Genomics Platform"/>
            <person name="Cuomo C."/>
            <person name="de Hoog S."/>
            <person name="Gorbushina A."/>
            <person name="Stielow B."/>
            <person name="Teixiera M."/>
            <person name="Abouelleil A."/>
            <person name="Chapman S.B."/>
            <person name="Priest M."/>
            <person name="Young S.K."/>
            <person name="Wortman J."/>
            <person name="Nusbaum C."/>
            <person name="Birren B."/>
        </authorList>
    </citation>
    <scope>NUCLEOTIDE SEQUENCE [LARGE SCALE GENOMIC DNA]</scope>
    <source>
        <strain evidence="2 3">CBS 102226</strain>
    </source>
</reference>
<accession>A0A0D2I7R1</accession>
<feature type="compositionally biased region" description="Polar residues" evidence="1">
    <location>
        <begin position="95"/>
        <end position="115"/>
    </location>
</feature>
<feature type="compositionally biased region" description="Polar residues" evidence="1">
    <location>
        <begin position="186"/>
        <end position="216"/>
    </location>
</feature>
<evidence type="ECO:0000313" key="2">
    <source>
        <dbReference type="EMBL" id="KIX93236.1"/>
    </source>
</evidence>
<dbReference type="EMBL" id="KN848096">
    <property type="protein sequence ID" value="KIX93236.1"/>
    <property type="molecule type" value="Genomic_DNA"/>
</dbReference>
<dbReference type="VEuPathDB" id="FungiDB:Z520_11091"/>
<dbReference type="AlphaFoldDB" id="A0A0D2I7R1"/>
<evidence type="ECO:0000313" key="3">
    <source>
        <dbReference type="Proteomes" id="UP000053411"/>
    </source>
</evidence>
<feature type="region of interest" description="Disordered" evidence="1">
    <location>
        <begin position="586"/>
        <end position="649"/>
    </location>
</feature>
<evidence type="ECO:0000256" key="1">
    <source>
        <dbReference type="SAM" id="MobiDB-lite"/>
    </source>
</evidence>